<reference evidence="3" key="1">
    <citation type="submission" date="2021-01" db="EMBL/GenBank/DDBJ databases">
        <authorList>
            <person name="Eckstrom K.M.E."/>
        </authorList>
    </citation>
    <scope>NUCLEOTIDE SEQUENCE</scope>
    <source>
        <strain evidence="3">UVCC 0001</strain>
    </source>
</reference>
<feature type="compositionally biased region" description="Low complexity" evidence="1">
    <location>
        <begin position="200"/>
        <end position="214"/>
    </location>
</feature>
<dbReference type="EMBL" id="JASFZW010000001">
    <property type="protein sequence ID" value="KAK2080273.1"/>
    <property type="molecule type" value="Genomic_DNA"/>
</dbReference>
<evidence type="ECO:0000313" key="3">
    <source>
        <dbReference type="EMBL" id="KAK2080273.1"/>
    </source>
</evidence>
<dbReference type="Proteomes" id="UP001255856">
    <property type="component" value="Unassembled WGS sequence"/>
</dbReference>
<keyword evidence="2" id="KW-1133">Transmembrane helix</keyword>
<evidence type="ECO:0000313" key="4">
    <source>
        <dbReference type="Proteomes" id="UP001255856"/>
    </source>
</evidence>
<feature type="transmembrane region" description="Helical" evidence="2">
    <location>
        <begin position="85"/>
        <end position="108"/>
    </location>
</feature>
<evidence type="ECO:0000256" key="1">
    <source>
        <dbReference type="SAM" id="MobiDB-lite"/>
    </source>
</evidence>
<keyword evidence="2" id="KW-0472">Membrane</keyword>
<dbReference type="PANTHER" id="PTHR22166">
    <property type="entry name" value="ENDOPLASMIC RETICULUM JUNCTION FORMATION PROTEIN LUNAPARK"/>
    <property type="match status" value="1"/>
</dbReference>
<protein>
    <submittedName>
        <fullName evidence="3">Uncharacterized protein</fullName>
    </submittedName>
</protein>
<dbReference type="PANTHER" id="PTHR22166:SF12">
    <property type="entry name" value="ENDOPLASMIC RETICULUM JUNCTION FORMATION PROTEIN LUNAPARK"/>
    <property type="match status" value="1"/>
</dbReference>
<sequence length="252" mass="28041">MGAVFSRIGTDPYYASYEKSLSRIQSDVVKLKARLHSRRVLASRIRTRFLGGVAALWAVLLAYAAHVARAPAGSYTAREHFRGVLPAVLCPPTAWLLYQLLSALLAWLDRHTARRLEALAGKQRKMLRELKESTHYDRTLQLLKTYDPDDPVALRLLQDAQREAEQLRAAVVASETETLRLQAENRELRARLGLEDAAEDGAPLALPAPDDLPASETDAAPALPWHEPSSTEDEPASEEPKAKGKPRRKRLV</sequence>
<feature type="region of interest" description="Disordered" evidence="1">
    <location>
        <begin position="199"/>
        <end position="252"/>
    </location>
</feature>
<organism evidence="3 4">
    <name type="scientific">Prototheca wickerhamii</name>
    <dbReference type="NCBI Taxonomy" id="3111"/>
    <lineage>
        <taxon>Eukaryota</taxon>
        <taxon>Viridiplantae</taxon>
        <taxon>Chlorophyta</taxon>
        <taxon>core chlorophytes</taxon>
        <taxon>Trebouxiophyceae</taxon>
        <taxon>Chlorellales</taxon>
        <taxon>Chlorellaceae</taxon>
        <taxon>Prototheca</taxon>
    </lineage>
</organism>
<dbReference type="GO" id="GO:0071786">
    <property type="term" value="P:endoplasmic reticulum tubular network organization"/>
    <property type="evidence" value="ECO:0007669"/>
    <property type="project" value="InterPro"/>
</dbReference>
<proteinExistence type="predicted"/>
<dbReference type="InterPro" id="IPR040115">
    <property type="entry name" value="Lnp"/>
</dbReference>
<feature type="transmembrane region" description="Helical" evidence="2">
    <location>
        <begin position="47"/>
        <end position="65"/>
    </location>
</feature>
<evidence type="ECO:0000256" key="2">
    <source>
        <dbReference type="SAM" id="Phobius"/>
    </source>
</evidence>
<accession>A0AAD9IL02</accession>
<feature type="compositionally biased region" description="Basic residues" evidence="1">
    <location>
        <begin position="243"/>
        <end position="252"/>
    </location>
</feature>
<name>A0AAD9IL02_PROWI</name>
<dbReference type="AlphaFoldDB" id="A0AAD9IL02"/>
<gene>
    <name evidence="3" type="ORF">QBZ16_000126</name>
</gene>
<dbReference type="GO" id="GO:0071782">
    <property type="term" value="C:endoplasmic reticulum tubular network"/>
    <property type="evidence" value="ECO:0007669"/>
    <property type="project" value="TreeGrafter"/>
</dbReference>
<keyword evidence="2" id="KW-0812">Transmembrane</keyword>
<comment type="caution">
    <text evidence="3">The sequence shown here is derived from an EMBL/GenBank/DDBJ whole genome shotgun (WGS) entry which is preliminary data.</text>
</comment>
<keyword evidence="4" id="KW-1185">Reference proteome</keyword>